<name>A0ACC4DNQ5_PURLI</name>
<dbReference type="EMBL" id="JBGNUJ010000007">
    <property type="protein sequence ID" value="KAL3957876.1"/>
    <property type="molecule type" value="Genomic_DNA"/>
</dbReference>
<dbReference type="Proteomes" id="UP001638806">
    <property type="component" value="Unassembled WGS sequence"/>
</dbReference>
<proteinExistence type="predicted"/>
<organism evidence="1 2">
    <name type="scientific">Purpureocillium lilacinum</name>
    <name type="common">Paecilomyces lilacinus</name>
    <dbReference type="NCBI Taxonomy" id="33203"/>
    <lineage>
        <taxon>Eukaryota</taxon>
        <taxon>Fungi</taxon>
        <taxon>Dikarya</taxon>
        <taxon>Ascomycota</taxon>
        <taxon>Pezizomycotina</taxon>
        <taxon>Sordariomycetes</taxon>
        <taxon>Hypocreomycetidae</taxon>
        <taxon>Hypocreales</taxon>
        <taxon>Ophiocordycipitaceae</taxon>
        <taxon>Purpureocillium</taxon>
    </lineage>
</organism>
<keyword evidence="2" id="KW-1185">Reference proteome</keyword>
<sequence>MCVARGTQDAGLQVDAMVVPSSLREESSQCSAMDGQSYGSYVLAHAGSAPRVRGSGWPSGDTEMRCSCMDDSPARRVGLRSILPAGDPAAILGVLGLQWFAAQCSSDLGWATEFQFAFVWCAATAAPSSSCPEARGMSLMAAGDGGSLGQGGQSSLGSTPNLAAHQACSPPGRASGLSVDGQLQALY</sequence>
<accession>A0ACC4DNQ5</accession>
<evidence type="ECO:0000313" key="2">
    <source>
        <dbReference type="Proteomes" id="UP001638806"/>
    </source>
</evidence>
<gene>
    <name evidence="1" type="ORF">ACCO45_008454</name>
</gene>
<comment type="caution">
    <text evidence="1">The sequence shown here is derived from an EMBL/GenBank/DDBJ whole genome shotgun (WGS) entry which is preliminary data.</text>
</comment>
<protein>
    <submittedName>
        <fullName evidence="1">Uncharacterized protein</fullName>
    </submittedName>
</protein>
<evidence type="ECO:0000313" key="1">
    <source>
        <dbReference type="EMBL" id="KAL3957876.1"/>
    </source>
</evidence>
<reference evidence="1" key="1">
    <citation type="submission" date="2024-12" db="EMBL/GenBank/DDBJ databases">
        <title>Comparative genomics and development of molecular markers within Purpureocillium lilacinum and among Purpureocillium species.</title>
        <authorList>
            <person name="Yeh Z.-Y."/>
            <person name="Ni N.-T."/>
            <person name="Lo P.-H."/>
            <person name="Mushyakhwo K."/>
            <person name="Lin C.-F."/>
            <person name="Nai Y.-S."/>
        </authorList>
    </citation>
    <scope>NUCLEOTIDE SEQUENCE</scope>
    <source>
        <strain evidence="1">NCHU-NPUST-175</strain>
    </source>
</reference>